<keyword evidence="5 7" id="KW-1133">Transmembrane helix</keyword>
<protein>
    <submittedName>
        <fullName evidence="9">Sugar ABC transporter permease</fullName>
    </submittedName>
</protein>
<comment type="caution">
    <text evidence="9">The sequence shown here is derived from an EMBL/GenBank/DDBJ whole genome shotgun (WGS) entry which is preliminary data.</text>
</comment>
<dbReference type="InterPro" id="IPR000515">
    <property type="entry name" value="MetI-like"/>
</dbReference>
<evidence type="ECO:0000256" key="5">
    <source>
        <dbReference type="ARBA" id="ARBA00022989"/>
    </source>
</evidence>
<accession>A0A2U1TCQ6</accession>
<proteinExistence type="inferred from homology"/>
<feature type="transmembrane region" description="Helical" evidence="7">
    <location>
        <begin position="95"/>
        <end position="116"/>
    </location>
</feature>
<dbReference type="AlphaFoldDB" id="A0A2U1TCQ6"/>
<dbReference type="Gene3D" id="1.10.3720.10">
    <property type="entry name" value="MetI-like"/>
    <property type="match status" value="1"/>
</dbReference>
<dbReference type="PANTHER" id="PTHR43227">
    <property type="entry name" value="BLL4140 PROTEIN"/>
    <property type="match status" value="1"/>
</dbReference>
<gene>
    <name evidence="9" type="ORF">DF223_10355</name>
</gene>
<evidence type="ECO:0000256" key="1">
    <source>
        <dbReference type="ARBA" id="ARBA00004651"/>
    </source>
</evidence>
<keyword evidence="2 7" id="KW-0813">Transport</keyword>
<evidence type="ECO:0000313" key="9">
    <source>
        <dbReference type="EMBL" id="PWC06656.1"/>
    </source>
</evidence>
<dbReference type="CDD" id="cd06261">
    <property type="entry name" value="TM_PBP2"/>
    <property type="match status" value="1"/>
</dbReference>
<feature type="domain" description="ABC transmembrane type-1" evidence="8">
    <location>
        <begin position="91"/>
        <end position="305"/>
    </location>
</feature>
<evidence type="ECO:0000256" key="3">
    <source>
        <dbReference type="ARBA" id="ARBA00022475"/>
    </source>
</evidence>
<feature type="transmembrane region" description="Helical" evidence="7">
    <location>
        <begin position="32"/>
        <end position="54"/>
    </location>
</feature>
<dbReference type="InterPro" id="IPR050809">
    <property type="entry name" value="UgpAE/MalFG_permease"/>
</dbReference>
<evidence type="ECO:0000256" key="6">
    <source>
        <dbReference type="ARBA" id="ARBA00023136"/>
    </source>
</evidence>
<evidence type="ECO:0000313" key="10">
    <source>
        <dbReference type="Proteomes" id="UP000244962"/>
    </source>
</evidence>
<feature type="transmembrane region" description="Helical" evidence="7">
    <location>
        <begin position="128"/>
        <end position="149"/>
    </location>
</feature>
<comment type="similarity">
    <text evidence="7">Belongs to the binding-protein-dependent transport system permease family.</text>
</comment>
<dbReference type="RefSeq" id="WP_108963101.1">
    <property type="nucleotide sequence ID" value="NZ_QEFB01000011.1"/>
</dbReference>
<feature type="transmembrane region" description="Helical" evidence="7">
    <location>
        <begin position="255"/>
        <end position="275"/>
    </location>
</feature>
<comment type="subcellular location">
    <subcellularLocation>
        <location evidence="1 7">Cell membrane</location>
        <topology evidence="1 7">Multi-pass membrane protein</topology>
    </subcellularLocation>
</comment>
<dbReference type="Pfam" id="PF00528">
    <property type="entry name" value="BPD_transp_1"/>
    <property type="match status" value="1"/>
</dbReference>
<reference evidence="10" key="1">
    <citation type="submission" date="2018-04" db="EMBL/GenBank/DDBJ databases">
        <authorList>
            <person name="Liu S."/>
            <person name="Wang Z."/>
            <person name="Li J."/>
        </authorList>
    </citation>
    <scope>NUCLEOTIDE SEQUENCE [LARGE SCALE GENOMIC DNA]</scope>
    <source>
        <strain evidence="10">622</strain>
    </source>
</reference>
<dbReference type="InterPro" id="IPR035906">
    <property type="entry name" value="MetI-like_sf"/>
</dbReference>
<feature type="transmembrane region" description="Helical" evidence="7">
    <location>
        <begin position="176"/>
        <end position="203"/>
    </location>
</feature>
<dbReference type="PANTHER" id="PTHR43227:SF11">
    <property type="entry name" value="BLL4140 PROTEIN"/>
    <property type="match status" value="1"/>
</dbReference>
<dbReference type="PROSITE" id="PS50928">
    <property type="entry name" value="ABC_TM1"/>
    <property type="match status" value="1"/>
</dbReference>
<keyword evidence="4 7" id="KW-0812">Transmembrane</keyword>
<dbReference type="EMBL" id="QEFB01000011">
    <property type="protein sequence ID" value="PWC06656.1"/>
    <property type="molecule type" value="Genomic_DNA"/>
</dbReference>
<keyword evidence="6 7" id="KW-0472">Membrane</keyword>
<organism evidence="9 10">
    <name type="scientific">Mycetocola zhujimingii</name>
    <dbReference type="NCBI Taxonomy" id="2079792"/>
    <lineage>
        <taxon>Bacteria</taxon>
        <taxon>Bacillati</taxon>
        <taxon>Actinomycetota</taxon>
        <taxon>Actinomycetes</taxon>
        <taxon>Micrococcales</taxon>
        <taxon>Microbacteriaceae</taxon>
        <taxon>Mycetocola</taxon>
    </lineage>
</organism>
<feature type="transmembrane region" description="Helical" evidence="7">
    <location>
        <begin position="224"/>
        <end position="249"/>
    </location>
</feature>
<evidence type="ECO:0000256" key="4">
    <source>
        <dbReference type="ARBA" id="ARBA00022692"/>
    </source>
</evidence>
<keyword evidence="3" id="KW-1003">Cell membrane</keyword>
<dbReference type="GO" id="GO:0055085">
    <property type="term" value="P:transmembrane transport"/>
    <property type="evidence" value="ECO:0007669"/>
    <property type="project" value="InterPro"/>
</dbReference>
<feature type="transmembrane region" description="Helical" evidence="7">
    <location>
        <begin position="287"/>
        <end position="309"/>
    </location>
</feature>
<evidence type="ECO:0000259" key="8">
    <source>
        <dbReference type="PROSITE" id="PS50928"/>
    </source>
</evidence>
<keyword evidence="10" id="KW-1185">Reference proteome</keyword>
<evidence type="ECO:0000256" key="7">
    <source>
        <dbReference type="RuleBase" id="RU363032"/>
    </source>
</evidence>
<sequence length="315" mass="34388">MSTTLVPPPGPAVAAVLHPPRRSRRLGQRRQIIGALLAAPAMLLLGVFFIWPLIRTVMMSFFDWPMLGVPKFNGIDNYIKAFTDNDFLRAVGFTLVYTVLTTPLLLVMGFILAMLVKRRTRAARFFQTIYFLPVVIGLASGSFLFLSMFQSDIGPTTQLLGAVGLIDPSTNLFADYWSALSIVLAMVTWKVAGLQMLLLLSGLQSIPVEVNEAARVDGASSMQVFRYVTLPLLRPTLALVLVFSVAGSLLAFDQFFILTTGGPANATITAVYQIYRTSFIKFDLGYGAALSLLLMVVLGLVSAAQMLLLKNSDHS</sequence>
<dbReference type="Proteomes" id="UP000244962">
    <property type="component" value="Unassembled WGS sequence"/>
</dbReference>
<dbReference type="SUPFAM" id="SSF161098">
    <property type="entry name" value="MetI-like"/>
    <property type="match status" value="1"/>
</dbReference>
<dbReference type="GO" id="GO:0005886">
    <property type="term" value="C:plasma membrane"/>
    <property type="evidence" value="ECO:0007669"/>
    <property type="project" value="UniProtKB-SubCell"/>
</dbReference>
<evidence type="ECO:0000256" key="2">
    <source>
        <dbReference type="ARBA" id="ARBA00022448"/>
    </source>
</evidence>
<name>A0A2U1TCQ6_9MICO</name>